<feature type="transmembrane region" description="Helical" evidence="6">
    <location>
        <begin position="352"/>
        <end position="370"/>
    </location>
</feature>
<keyword evidence="2" id="KW-1003">Cell membrane</keyword>
<dbReference type="GO" id="GO:0044874">
    <property type="term" value="P:lipoprotein localization to outer membrane"/>
    <property type="evidence" value="ECO:0007669"/>
    <property type="project" value="TreeGrafter"/>
</dbReference>
<evidence type="ECO:0000256" key="2">
    <source>
        <dbReference type="ARBA" id="ARBA00022475"/>
    </source>
</evidence>
<dbReference type="InterPro" id="IPR051447">
    <property type="entry name" value="Lipoprotein-release_system"/>
</dbReference>
<dbReference type="GO" id="GO:0098797">
    <property type="term" value="C:plasma membrane protein complex"/>
    <property type="evidence" value="ECO:0007669"/>
    <property type="project" value="TreeGrafter"/>
</dbReference>
<reference evidence="9" key="1">
    <citation type="journal article" date="2015" name="Proc. Natl. Acad. Sci. U.S.A.">
        <title>Networks of energetic and metabolic interactions define dynamics in microbial communities.</title>
        <authorList>
            <person name="Embree M."/>
            <person name="Liu J.K."/>
            <person name="Al-Bassam M.M."/>
            <person name="Zengler K."/>
        </authorList>
    </citation>
    <scope>NUCLEOTIDE SEQUENCE</scope>
</reference>
<feature type="transmembrane region" description="Helical" evidence="6">
    <location>
        <begin position="297"/>
        <end position="322"/>
    </location>
</feature>
<feature type="domain" description="MacB-like periplasmic core" evidence="8">
    <location>
        <begin position="20"/>
        <end position="225"/>
    </location>
</feature>
<feature type="transmembrane region" description="Helical" evidence="6">
    <location>
        <begin position="252"/>
        <end position="277"/>
    </location>
</feature>
<evidence type="ECO:0000256" key="5">
    <source>
        <dbReference type="ARBA" id="ARBA00023136"/>
    </source>
</evidence>
<name>A0A0W8FB03_9ZZZZ</name>
<dbReference type="PANTHER" id="PTHR30489:SF0">
    <property type="entry name" value="LIPOPROTEIN-RELEASING SYSTEM TRANSMEMBRANE PROTEIN LOLE"/>
    <property type="match status" value="1"/>
</dbReference>
<dbReference type="PANTHER" id="PTHR30489">
    <property type="entry name" value="LIPOPROTEIN-RELEASING SYSTEM TRANSMEMBRANE PROTEIN LOLE"/>
    <property type="match status" value="1"/>
</dbReference>
<dbReference type="AlphaFoldDB" id="A0A0W8FB03"/>
<dbReference type="InterPro" id="IPR003838">
    <property type="entry name" value="ABC3_permease_C"/>
</dbReference>
<feature type="domain" description="ABC3 transporter permease C-terminal" evidence="7">
    <location>
        <begin position="255"/>
        <end position="380"/>
    </location>
</feature>
<organism evidence="9">
    <name type="scientific">hydrocarbon metagenome</name>
    <dbReference type="NCBI Taxonomy" id="938273"/>
    <lineage>
        <taxon>unclassified sequences</taxon>
        <taxon>metagenomes</taxon>
        <taxon>ecological metagenomes</taxon>
    </lineage>
</organism>
<evidence type="ECO:0000256" key="1">
    <source>
        <dbReference type="ARBA" id="ARBA00004651"/>
    </source>
</evidence>
<evidence type="ECO:0000259" key="7">
    <source>
        <dbReference type="Pfam" id="PF02687"/>
    </source>
</evidence>
<sequence>MMYEFSIAQRHILRNPRMALFTVAAVTLAVAIIVLFMGIMSGFQEEIITTTVENNPHIYIQPKEDENYIYLYRTVSNILWAYPGVEAVSARLAGKGAAKYKDEVRAISFLGVNPEDEDRMMDVRSDIISGDFQDLERRKYAAFIGTGLAEKLKIDLEDDFTLTRGNISLRIKVAGLFETGTAADDSLIYIPLMLAQDLIEMGDVVSEVDAKVADIYQVSLITADLNRRFAYDSKSWQDMNADILNLIETQRVFAWIFYLLIFAIAGFGIANTMIMIVSRRTREIGILMAMGATRRSILKVFILESLILAPPSALMGGILAYLSAQLIMSYEIELPSEIYMISKMTISMKPEFFVWAVGIALTVNFVAGLYPAWKASRMDPVVAIGSA</sequence>
<dbReference type="Pfam" id="PF12704">
    <property type="entry name" value="MacB_PCD"/>
    <property type="match status" value="1"/>
</dbReference>
<comment type="caution">
    <text evidence="9">The sequence shown here is derived from an EMBL/GenBank/DDBJ whole genome shotgun (WGS) entry which is preliminary data.</text>
</comment>
<dbReference type="Pfam" id="PF02687">
    <property type="entry name" value="FtsX"/>
    <property type="match status" value="1"/>
</dbReference>
<keyword evidence="5 6" id="KW-0472">Membrane</keyword>
<gene>
    <name evidence="9" type="ORF">ASZ90_012261</name>
</gene>
<accession>A0A0W8FB03</accession>
<evidence type="ECO:0000313" key="9">
    <source>
        <dbReference type="EMBL" id="KUG18076.1"/>
    </source>
</evidence>
<evidence type="ECO:0000259" key="8">
    <source>
        <dbReference type="Pfam" id="PF12704"/>
    </source>
</evidence>
<proteinExistence type="predicted"/>
<dbReference type="InterPro" id="IPR025857">
    <property type="entry name" value="MacB_PCD"/>
</dbReference>
<evidence type="ECO:0000256" key="6">
    <source>
        <dbReference type="SAM" id="Phobius"/>
    </source>
</evidence>
<keyword evidence="4 6" id="KW-1133">Transmembrane helix</keyword>
<keyword evidence="3 6" id="KW-0812">Transmembrane</keyword>
<evidence type="ECO:0000256" key="3">
    <source>
        <dbReference type="ARBA" id="ARBA00022692"/>
    </source>
</evidence>
<comment type="subcellular location">
    <subcellularLocation>
        <location evidence="1">Cell membrane</location>
        <topology evidence="1">Multi-pass membrane protein</topology>
    </subcellularLocation>
</comment>
<dbReference type="EMBL" id="LNQE01001404">
    <property type="protein sequence ID" value="KUG18076.1"/>
    <property type="molecule type" value="Genomic_DNA"/>
</dbReference>
<evidence type="ECO:0000256" key="4">
    <source>
        <dbReference type="ARBA" id="ARBA00022989"/>
    </source>
</evidence>
<protein>
    <submittedName>
        <fullName evidence="9">Uncharacterized protein</fullName>
    </submittedName>
</protein>
<feature type="transmembrane region" description="Helical" evidence="6">
    <location>
        <begin position="20"/>
        <end position="43"/>
    </location>
</feature>